<protein>
    <submittedName>
        <fullName evidence="2">Uncharacterized protein</fullName>
    </submittedName>
</protein>
<name>Q5JKI5_ORYSJ</name>
<feature type="compositionally biased region" description="Basic residues" evidence="1">
    <location>
        <begin position="117"/>
        <end position="128"/>
    </location>
</feature>
<reference evidence="2" key="1">
    <citation type="journal article" date="2002" name="Nature">
        <title>The genome sequence and structure of rice chromosome 1.</title>
        <authorList>
            <person name="Sasaki T."/>
            <person name="Matsumoto T."/>
            <person name="Yamamoto K."/>
            <person name="Sakata K."/>
            <person name="Baba T."/>
            <person name="Katayose Y."/>
            <person name="Wu J."/>
            <person name="Niimura Y."/>
            <person name="Cheng Z."/>
            <person name="Nagamura Y."/>
            <person name="Antonio B.A."/>
            <person name="Kanamori H."/>
            <person name="Hosokawa S."/>
            <person name="Masukawa M."/>
            <person name="Arikawa K."/>
            <person name="Chiden Y."/>
            <person name="Hayashi M."/>
            <person name="Okamoto M."/>
            <person name="Ando T."/>
            <person name="Aoki H."/>
            <person name="Arita K."/>
            <person name="Hamada M."/>
            <person name="Harada C."/>
            <person name="Hijishita S."/>
            <person name="Honda M."/>
            <person name="Ichikawa Y."/>
            <person name="Idonuma A."/>
            <person name="Iijima M."/>
            <person name="Ikeda M."/>
            <person name="Ikeno M."/>
            <person name="Itoh S."/>
            <person name="Itoh T."/>
            <person name="Itoh Y."/>
            <person name="Itoh Y."/>
            <person name="Iwabuchi A."/>
            <person name="Kamiya K."/>
            <person name="Karasawa W."/>
            <person name="Katagiri S."/>
            <person name="Kikuta A."/>
            <person name="Kobayashi N."/>
            <person name="Kono I."/>
            <person name="Machita K."/>
            <person name="Maehara T."/>
            <person name="Mizuno H."/>
            <person name="Mizubayashi T."/>
            <person name="Mukai Y."/>
            <person name="Nagasaki H."/>
            <person name="Nakashima M."/>
            <person name="Nakama Y."/>
            <person name="Nakamichi Y."/>
            <person name="Nakamura M."/>
            <person name="Namiki N."/>
            <person name="Negishi M."/>
            <person name="Ohta I."/>
            <person name="Ono N."/>
            <person name="Saji S."/>
            <person name="Sakai K."/>
            <person name="Shibata M."/>
            <person name="Shimokawa T."/>
            <person name="Shomura A."/>
            <person name="Song J."/>
            <person name="Takazaki Y."/>
            <person name="Terasawa K."/>
            <person name="Tsuji K."/>
            <person name="Waki K."/>
            <person name="Yamagata H."/>
            <person name="Yamane H."/>
            <person name="Yoshiki S."/>
            <person name="Yoshihara R."/>
            <person name="Yukawa K."/>
            <person name="Zhong H."/>
            <person name="Iwama H."/>
            <person name="Endo T."/>
            <person name="Ito H."/>
            <person name="Hahn J.H."/>
            <person name="Kim H.I."/>
            <person name="Eun M.Y."/>
            <person name="Yano M."/>
            <person name="Jiang J."/>
            <person name="Gojobori T."/>
        </authorList>
    </citation>
    <scope>NUCLEOTIDE SEQUENCE</scope>
</reference>
<evidence type="ECO:0000313" key="4">
    <source>
        <dbReference type="Proteomes" id="UP000000763"/>
    </source>
</evidence>
<dbReference type="Proteomes" id="UP000000763">
    <property type="component" value="Chromosome 1"/>
</dbReference>
<organism evidence="2">
    <name type="scientific">Oryza sativa subsp. japonica</name>
    <name type="common">Rice</name>
    <dbReference type="NCBI Taxonomy" id="39947"/>
    <lineage>
        <taxon>Eukaryota</taxon>
        <taxon>Viridiplantae</taxon>
        <taxon>Streptophyta</taxon>
        <taxon>Embryophyta</taxon>
        <taxon>Tracheophyta</taxon>
        <taxon>Spermatophyta</taxon>
        <taxon>Magnoliopsida</taxon>
        <taxon>Liliopsida</taxon>
        <taxon>Poales</taxon>
        <taxon>Poaceae</taxon>
        <taxon>BOP clade</taxon>
        <taxon>Oryzoideae</taxon>
        <taxon>Oryzeae</taxon>
        <taxon>Oryzinae</taxon>
        <taxon>Oryza</taxon>
        <taxon>Oryza sativa</taxon>
    </lineage>
</organism>
<evidence type="ECO:0000313" key="2">
    <source>
        <dbReference type="EMBL" id="BAD88003.1"/>
    </source>
</evidence>
<evidence type="ECO:0000313" key="3">
    <source>
        <dbReference type="EMBL" id="BAD88007.1"/>
    </source>
</evidence>
<gene>
    <name evidence="2" type="ORF">P0432C03.49</name>
    <name evidence="3" type="ORF">P0614D08.5</name>
</gene>
<feature type="compositionally biased region" description="Low complexity" evidence="1">
    <location>
        <begin position="77"/>
        <end position="93"/>
    </location>
</feature>
<evidence type="ECO:0000256" key="1">
    <source>
        <dbReference type="SAM" id="MobiDB-lite"/>
    </source>
</evidence>
<reference evidence="4" key="3">
    <citation type="journal article" date="2008" name="Nucleic Acids Res.">
        <title>The rice annotation project database (RAP-DB): 2008 update.</title>
        <authorList>
            <consortium name="The rice annotation project (RAP)"/>
        </authorList>
    </citation>
    <scope>GENOME REANNOTATION</scope>
    <source>
        <strain evidence="4">cv. Nipponbare</strain>
    </source>
</reference>
<reference evidence="4" key="2">
    <citation type="journal article" date="2005" name="Nature">
        <title>The map-based sequence of the rice genome.</title>
        <authorList>
            <consortium name="International rice genome sequencing project (IRGSP)"/>
            <person name="Matsumoto T."/>
            <person name="Wu J."/>
            <person name="Kanamori H."/>
            <person name="Katayose Y."/>
            <person name="Fujisawa M."/>
            <person name="Namiki N."/>
            <person name="Mizuno H."/>
            <person name="Yamamoto K."/>
            <person name="Antonio B.A."/>
            <person name="Baba T."/>
            <person name="Sakata K."/>
            <person name="Nagamura Y."/>
            <person name="Aoki H."/>
            <person name="Arikawa K."/>
            <person name="Arita K."/>
            <person name="Bito T."/>
            <person name="Chiden Y."/>
            <person name="Fujitsuka N."/>
            <person name="Fukunaka R."/>
            <person name="Hamada M."/>
            <person name="Harada C."/>
            <person name="Hayashi A."/>
            <person name="Hijishita S."/>
            <person name="Honda M."/>
            <person name="Hosokawa S."/>
            <person name="Ichikawa Y."/>
            <person name="Idonuma A."/>
            <person name="Iijima M."/>
            <person name="Ikeda M."/>
            <person name="Ikeno M."/>
            <person name="Ito K."/>
            <person name="Ito S."/>
            <person name="Ito T."/>
            <person name="Ito Y."/>
            <person name="Ito Y."/>
            <person name="Iwabuchi A."/>
            <person name="Kamiya K."/>
            <person name="Karasawa W."/>
            <person name="Kurita K."/>
            <person name="Katagiri S."/>
            <person name="Kikuta A."/>
            <person name="Kobayashi H."/>
            <person name="Kobayashi N."/>
            <person name="Machita K."/>
            <person name="Maehara T."/>
            <person name="Masukawa M."/>
            <person name="Mizubayashi T."/>
            <person name="Mukai Y."/>
            <person name="Nagasaki H."/>
            <person name="Nagata Y."/>
            <person name="Naito S."/>
            <person name="Nakashima M."/>
            <person name="Nakama Y."/>
            <person name="Nakamichi Y."/>
            <person name="Nakamura M."/>
            <person name="Meguro A."/>
            <person name="Negishi M."/>
            <person name="Ohta I."/>
            <person name="Ohta T."/>
            <person name="Okamoto M."/>
            <person name="Ono N."/>
            <person name="Saji S."/>
            <person name="Sakaguchi M."/>
            <person name="Sakai K."/>
            <person name="Shibata M."/>
            <person name="Shimokawa T."/>
            <person name="Song J."/>
            <person name="Takazaki Y."/>
            <person name="Terasawa K."/>
            <person name="Tsugane M."/>
            <person name="Tsuji K."/>
            <person name="Ueda S."/>
            <person name="Waki K."/>
            <person name="Yamagata H."/>
            <person name="Yamamoto M."/>
            <person name="Yamamoto S."/>
            <person name="Yamane H."/>
            <person name="Yoshiki S."/>
            <person name="Yoshihara R."/>
            <person name="Yukawa K."/>
            <person name="Zhong H."/>
            <person name="Yano M."/>
            <person name="Yuan Q."/>
            <person name="Ouyang S."/>
            <person name="Liu J."/>
            <person name="Jones K.M."/>
            <person name="Gansberger K."/>
            <person name="Moffat K."/>
            <person name="Hill J."/>
            <person name="Bera J."/>
            <person name="Fadrosh D."/>
            <person name="Jin S."/>
            <person name="Johri S."/>
            <person name="Kim M."/>
            <person name="Overton L."/>
            <person name="Reardon M."/>
            <person name="Tsitrin T."/>
            <person name="Vuong H."/>
            <person name="Weaver B."/>
            <person name="Ciecko A."/>
            <person name="Tallon L."/>
            <person name="Jackson J."/>
            <person name="Pai G."/>
            <person name="Aken S.V."/>
            <person name="Utterback T."/>
            <person name="Reidmuller S."/>
            <person name="Feldblyum T."/>
            <person name="Hsiao J."/>
            <person name="Zismann V."/>
            <person name="Iobst S."/>
            <person name="de Vazeille A.R."/>
            <person name="Buell C.R."/>
            <person name="Ying K."/>
            <person name="Li Y."/>
            <person name="Lu T."/>
            <person name="Huang Y."/>
            <person name="Zhao Q."/>
            <person name="Feng Q."/>
            <person name="Zhang L."/>
            <person name="Zhu J."/>
            <person name="Weng Q."/>
            <person name="Mu J."/>
            <person name="Lu Y."/>
            <person name="Fan D."/>
            <person name="Liu Y."/>
            <person name="Guan J."/>
            <person name="Zhang Y."/>
            <person name="Yu S."/>
            <person name="Liu X."/>
            <person name="Zhang Y."/>
            <person name="Hong G."/>
            <person name="Han B."/>
            <person name="Choisne N."/>
            <person name="Demange N."/>
            <person name="Orjeda G."/>
            <person name="Samain S."/>
            <person name="Cattolico L."/>
            <person name="Pelletier E."/>
            <person name="Couloux A."/>
            <person name="Segurens B."/>
            <person name="Wincker P."/>
            <person name="D'Hont A."/>
            <person name="Scarpelli C."/>
            <person name="Weissenbach J."/>
            <person name="Salanoubat M."/>
            <person name="Quetier F."/>
            <person name="Yu Y."/>
            <person name="Kim H.R."/>
            <person name="Rambo T."/>
            <person name="Currie J."/>
            <person name="Collura K."/>
            <person name="Luo M."/>
            <person name="Yang T."/>
            <person name="Ammiraju J.S.S."/>
            <person name="Engler F."/>
            <person name="Soderlund C."/>
            <person name="Wing R.A."/>
            <person name="Palmer L.E."/>
            <person name="de la Bastide M."/>
            <person name="Spiegel L."/>
            <person name="Nascimento L."/>
            <person name="Zutavern T."/>
            <person name="O'Shaughnessy A."/>
            <person name="Dike S."/>
            <person name="Dedhia N."/>
            <person name="Preston R."/>
            <person name="Balija V."/>
            <person name="McCombie W.R."/>
            <person name="Chow T."/>
            <person name="Chen H."/>
            <person name="Chung M."/>
            <person name="Chen C."/>
            <person name="Shaw J."/>
            <person name="Wu H."/>
            <person name="Hsiao K."/>
            <person name="Chao Y."/>
            <person name="Chu M."/>
            <person name="Cheng C."/>
            <person name="Hour A."/>
            <person name="Lee P."/>
            <person name="Lin S."/>
            <person name="Lin Y."/>
            <person name="Liou J."/>
            <person name="Liu S."/>
            <person name="Hsing Y."/>
            <person name="Raghuvanshi S."/>
            <person name="Mohanty A."/>
            <person name="Bharti A.K."/>
            <person name="Gaur A."/>
            <person name="Gupta V."/>
            <person name="Kumar D."/>
            <person name="Ravi V."/>
            <person name="Vij S."/>
            <person name="Kapur A."/>
            <person name="Khurana P."/>
            <person name="Khurana P."/>
            <person name="Khurana J.P."/>
            <person name="Tyagi A.K."/>
            <person name="Gaikwad K."/>
            <person name="Singh A."/>
            <person name="Dalal V."/>
            <person name="Srivastava S."/>
            <person name="Dixit A."/>
            <person name="Pal A.K."/>
            <person name="Ghazi I.A."/>
            <person name="Yadav M."/>
            <person name="Pandit A."/>
            <person name="Bhargava A."/>
            <person name="Sureshbabu K."/>
            <person name="Batra K."/>
            <person name="Sharma T.R."/>
            <person name="Mohapatra T."/>
            <person name="Singh N.K."/>
            <person name="Messing J."/>
            <person name="Nelson A.B."/>
            <person name="Fuks G."/>
            <person name="Kavchok S."/>
            <person name="Keizer G."/>
            <person name="Linton E."/>
            <person name="Llaca V."/>
            <person name="Song R."/>
            <person name="Tanyolac B."/>
            <person name="Young S."/>
            <person name="Ho-Il K."/>
            <person name="Hahn J.H."/>
            <person name="Sangsakoo G."/>
            <person name="Vanavichit A."/>
            <person name="de Mattos Luiz.A.T."/>
            <person name="Zimmer P.D."/>
            <person name="Malone G."/>
            <person name="Dellagostin O."/>
            <person name="de Oliveira A.C."/>
            <person name="Bevan M."/>
            <person name="Bancroft I."/>
            <person name="Minx P."/>
            <person name="Cordum H."/>
            <person name="Wilson R."/>
            <person name="Cheng Z."/>
            <person name="Jin W."/>
            <person name="Jiang J."/>
            <person name="Leong S.A."/>
            <person name="Iwama H."/>
            <person name="Gojobori T."/>
            <person name="Itoh T."/>
            <person name="Niimura Y."/>
            <person name="Fujii Y."/>
            <person name="Habara T."/>
            <person name="Sakai H."/>
            <person name="Sato Y."/>
            <person name="Wilson G."/>
            <person name="Kumar K."/>
            <person name="McCouch S."/>
            <person name="Juretic N."/>
            <person name="Hoen D."/>
            <person name="Wright S."/>
            <person name="Bruskiewich R."/>
            <person name="Bureau T."/>
            <person name="Miyao A."/>
            <person name="Hirochika H."/>
            <person name="Nishikawa T."/>
            <person name="Kadowaki K."/>
            <person name="Sugiura M."/>
            <person name="Burr B."/>
            <person name="Sasaki T."/>
        </authorList>
    </citation>
    <scope>NUCLEOTIDE SEQUENCE [LARGE SCALE GENOMIC DNA]</scope>
    <source>
        <strain evidence="4">cv. Nipponbare</strain>
    </source>
</reference>
<dbReference type="Proteomes" id="UP000817658">
    <property type="component" value="Chromosome 1"/>
</dbReference>
<accession>Q5JKK4</accession>
<dbReference type="AlphaFoldDB" id="Q5JKI5"/>
<accession>Q5JKI5</accession>
<proteinExistence type="predicted"/>
<feature type="region of interest" description="Disordered" evidence="1">
    <location>
        <begin position="1"/>
        <end position="128"/>
    </location>
</feature>
<dbReference type="EMBL" id="AP004031">
    <property type="protein sequence ID" value="BAD88003.1"/>
    <property type="molecule type" value="Genomic_DNA"/>
</dbReference>
<sequence>MDWVKRHMGSHGGKARGEEEAPGSDGSQRRNAAGERRQAGGAGRHRKREGLKAVPSTGSDEGEAARWRPCGGGMGGTARTRPARRPAVAASRGDSLGLKGARRYEGFGMRRPMAAHGRARRRRGERPR</sequence>
<dbReference type="EMBL" id="AP004073">
    <property type="protein sequence ID" value="BAD88007.1"/>
    <property type="molecule type" value="Genomic_DNA"/>
</dbReference>